<sequence length="327" mass="35662">MDYYGAALGPYRAAGVGPFFSQHNAGNSWLERQSGGKSWRRRRRGGGFFSKLGSLAKSAFSALKQQVVPVIKRNAGKWGKIALDHAVKEGKNYYDAFKKEGVRGVANKVLDEAPGLGAQLFREVAHQERGSGSYCNLVGTIVQSSRPELAKMLTFTPFPCRDSHSQRCYMHMNSPCSPNDDSACAQPFQLLCDAVVQQTHKAMPAQERGGFIGALLGMLGSTLAGGLMKHVIQPVSDWIRGKGIDDLYPLPPHMRPPTHYIRRGSGQTVLDGSSQLALGDADTVTIIGSKRKSGQNDTKYAITEETGGRGRKRRRVFYGSNTLLDSI</sequence>
<dbReference type="Proteomes" id="UP001223588">
    <property type="component" value="Segment"/>
</dbReference>
<dbReference type="EMBL" id="MH282863">
    <property type="protein sequence ID" value="AWT58080.1"/>
    <property type="molecule type" value="Genomic_DNA"/>
</dbReference>
<evidence type="ECO:0000313" key="2">
    <source>
        <dbReference type="Proteomes" id="UP001223588"/>
    </source>
</evidence>
<reference evidence="1" key="1">
    <citation type="submission" date="2018-04" db="EMBL/GenBank/DDBJ databases">
        <title>Adomaviruses: an emerging virus family provides insights into DNA virus evolution.</title>
        <authorList>
            <person name="Welch N.L."/>
            <person name="Yutin N."/>
            <person name="Dill J.A."/>
            <person name="Camus A.C."/>
            <person name="Pang Y.-Y.S."/>
            <person name="Schiller J.T."/>
            <person name="Pipas J.M."/>
            <person name="An P."/>
            <person name="Delwart E."/>
            <person name="Koda S."/>
            <person name="Subramaniam K."/>
            <person name="Waltzek T.B."/>
            <person name="Bian C."/>
            <person name="Shi Q."/>
            <person name="Ruan Z."/>
            <person name="Koonin E.V."/>
            <person name="Buck C.B."/>
            <person name="Ng T.F.F."/>
        </authorList>
    </citation>
    <scope>NUCLEOTIDE SEQUENCE</scope>
</reference>
<name>A0A2U9Q1H6_9VIRU</name>
<organism evidence="1 2">
    <name type="scientific">Arowana adomavirus</name>
    <dbReference type="NCBI Taxonomy" id="2219223"/>
    <lineage>
        <taxon>Viruses</taxon>
        <taxon>Adomaviruses</taxon>
    </lineage>
</organism>
<proteinExistence type="predicted"/>
<accession>A0A2U9Q1H6</accession>
<protein>
    <submittedName>
        <fullName evidence="1">LO6</fullName>
    </submittedName>
</protein>
<evidence type="ECO:0000313" key="1">
    <source>
        <dbReference type="EMBL" id="AWT58080.1"/>
    </source>
</evidence>